<dbReference type="PANTHER" id="PTHR43711:SF1">
    <property type="entry name" value="HISTIDINE KINASE 1"/>
    <property type="match status" value="1"/>
</dbReference>
<keyword evidence="6" id="KW-0902">Two-component regulatory system</keyword>
<dbReference type="PANTHER" id="PTHR43711">
    <property type="entry name" value="TWO-COMPONENT HISTIDINE KINASE"/>
    <property type="match status" value="1"/>
</dbReference>
<feature type="transmembrane region" description="Helical" evidence="8">
    <location>
        <begin position="309"/>
        <end position="327"/>
    </location>
</feature>
<dbReference type="Pfam" id="PF00512">
    <property type="entry name" value="HisKA"/>
    <property type="match status" value="1"/>
</dbReference>
<sequence>MPLSLRVLAAVFFCLLAGGISAAPIIDIGSSNTHYVSDDNVGVLVDSSHELTLQDIMRLAPTAFSDQQSLQLGFTSSTVWLRLNVYRHLHAPPTWWLVFDQPLLDLIHVYVPASDGSYQERRGGINLPFGAHEIVSRRPAFAVDLPANETQTIYVRLNSRNSLSTSIQLMEPTAFSALAIQEALGFGAFFGFYALTLLCYLLFWYWTREVVSGLYLLYLTFGAAGAVLSSGYLQRQLLPDLPLCNVAMIIPLAGALITGMLFGIQILGVRKAAPRSAMVMMGATCLITAIGLIAGLMDMTLLAMVTLEVGLLATMTVLTAIAIVRALHHNPSAWLYLAAFSVLHIGMALRFLRDLGLTPINTLSENGIYLGITLHILMMSIAIFWRYDQLRRDKDQAQAAALEADLRALAERHAHREQREFMAMVSHEFRSPLAIIDLTVQNLIYSTREENDSRVPRYAKIQRAAQRLSVLMNTYLSAERLEDRNEPPSMRICDLTQLLSGVLLDLDTTNGPEVKLEIDSLDPNFACDPDSLRILMTNLLENARRHSRIDQPVILRVSGRQPDALEVSIVDQGEGIPPDELPRLFQRFFRGRSAQRHPGAGLGLYLCQRIVRQHGGEIKVFSELGKGTEFRVWLPKREIPEV</sequence>
<keyword evidence="8" id="KW-0812">Transmembrane</keyword>
<dbReference type="EMBL" id="CP043046">
    <property type="protein sequence ID" value="QEI06971.1"/>
    <property type="molecule type" value="Genomic_DNA"/>
</dbReference>
<evidence type="ECO:0000256" key="1">
    <source>
        <dbReference type="ARBA" id="ARBA00000085"/>
    </source>
</evidence>
<evidence type="ECO:0000256" key="9">
    <source>
        <dbReference type="SAM" id="SignalP"/>
    </source>
</evidence>
<evidence type="ECO:0000256" key="8">
    <source>
        <dbReference type="SAM" id="Phobius"/>
    </source>
</evidence>
<dbReference type="CDD" id="cd00082">
    <property type="entry name" value="HisKA"/>
    <property type="match status" value="1"/>
</dbReference>
<evidence type="ECO:0000256" key="6">
    <source>
        <dbReference type="ARBA" id="ARBA00023012"/>
    </source>
</evidence>
<evidence type="ECO:0000256" key="7">
    <source>
        <dbReference type="SAM" id="Coils"/>
    </source>
</evidence>
<keyword evidence="9" id="KW-0732">Signal</keyword>
<dbReference type="InterPro" id="IPR011623">
    <property type="entry name" value="7TMR_DISM_rcpt_extracell_dom1"/>
</dbReference>
<dbReference type="InterPro" id="IPR003661">
    <property type="entry name" value="HisK_dim/P_dom"/>
</dbReference>
<dbReference type="InterPro" id="IPR004358">
    <property type="entry name" value="Sig_transdc_His_kin-like_C"/>
</dbReference>
<dbReference type="AlphaFoldDB" id="A0A5C0B2K9"/>
<dbReference type="Pfam" id="PF07696">
    <property type="entry name" value="7TMR-DISMED2"/>
    <property type="match status" value="1"/>
</dbReference>
<evidence type="ECO:0000256" key="5">
    <source>
        <dbReference type="ARBA" id="ARBA00022777"/>
    </source>
</evidence>
<dbReference type="Proteomes" id="UP000325161">
    <property type="component" value="Chromosome"/>
</dbReference>
<keyword evidence="5" id="KW-0418">Kinase</keyword>
<dbReference type="InterPro" id="IPR050736">
    <property type="entry name" value="Sensor_HK_Regulatory"/>
</dbReference>
<dbReference type="InterPro" id="IPR003594">
    <property type="entry name" value="HATPase_dom"/>
</dbReference>
<dbReference type="EC" id="2.7.13.3" evidence="2"/>
<dbReference type="OrthoDB" id="8807260at2"/>
<feature type="domain" description="Histidine kinase" evidence="10">
    <location>
        <begin position="424"/>
        <end position="638"/>
    </location>
</feature>
<feature type="transmembrane region" description="Helical" evidence="8">
    <location>
        <begin position="367"/>
        <end position="385"/>
    </location>
</feature>
<gene>
    <name evidence="11" type="ORF">FXN63_14840</name>
</gene>
<evidence type="ECO:0000313" key="12">
    <source>
        <dbReference type="Proteomes" id="UP000325161"/>
    </source>
</evidence>
<dbReference type="SMART" id="SM00387">
    <property type="entry name" value="HATPase_c"/>
    <property type="match status" value="1"/>
</dbReference>
<feature type="transmembrane region" description="Helical" evidence="8">
    <location>
        <begin position="183"/>
        <end position="203"/>
    </location>
</feature>
<keyword evidence="3" id="KW-0597">Phosphoprotein</keyword>
<protein>
    <recommendedName>
        <fullName evidence="2">histidine kinase</fullName>
        <ecNumber evidence="2">2.7.13.3</ecNumber>
    </recommendedName>
</protein>
<dbReference type="PRINTS" id="PR00344">
    <property type="entry name" value="BCTRLSENSOR"/>
</dbReference>
<dbReference type="SMART" id="SM00388">
    <property type="entry name" value="HisKA"/>
    <property type="match status" value="1"/>
</dbReference>
<evidence type="ECO:0000256" key="2">
    <source>
        <dbReference type="ARBA" id="ARBA00012438"/>
    </source>
</evidence>
<dbReference type="Gene3D" id="3.30.565.10">
    <property type="entry name" value="Histidine kinase-like ATPase, C-terminal domain"/>
    <property type="match status" value="1"/>
</dbReference>
<proteinExistence type="predicted"/>
<feature type="transmembrane region" description="Helical" evidence="8">
    <location>
        <begin position="246"/>
        <end position="267"/>
    </location>
</feature>
<dbReference type="InterPro" id="IPR036097">
    <property type="entry name" value="HisK_dim/P_sf"/>
</dbReference>
<keyword evidence="8" id="KW-0472">Membrane</keyword>
<keyword evidence="8" id="KW-1133">Transmembrane helix</keyword>
<dbReference type="InterPro" id="IPR036890">
    <property type="entry name" value="HATPase_C_sf"/>
</dbReference>
<dbReference type="CDD" id="cd00075">
    <property type="entry name" value="HATPase"/>
    <property type="match status" value="1"/>
</dbReference>
<dbReference type="Gene3D" id="2.60.40.2380">
    <property type="match status" value="1"/>
</dbReference>
<evidence type="ECO:0000313" key="11">
    <source>
        <dbReference type="EMBL" id="QEI06971.1"/>
    </source>
</evidence>
<accession>A0A5C0B2K9</accession>
<feature type="transmembrane region" description="Helical" evidence="8">
    <location>
        <begin position="334"/>
        <end position="352"/>
    </location>
</feature>
<dbReference type="SUPFAM" id="SSF55874">
    <property type="entry name" value="ATPase domain of HSP90 chaperone/DNA topoisomerase II/histidine kinase"/>
    <property type="match status" value="1"/>
</dbReference>
<evidence type="ECO:0000256" key="3">
    <source>
        <dbReference type="ARBA" id="ARBA00022553"/>
    </source>
</evidence>
<name>A0A5C0B2K9_9BURK</name>
<comment type="catalytic activity">
    <reaction evidence="1">
        <text>ATP + protein L-histidine = ADP + protein N-phospho-L-histidine.</text>
        <dbReference type="EC" id="2.7.13.3"/>
    </reaction>
</comment>
<dbReference type="GO" id="GO:0000155">
    <property type="term" value="F:phosphorelay sensor kinase activity"/>
    <property type="evidence" value="ECO:0007669"/>
    <property type="project" value="InterPro"/>
</dbReference>
<dbReference type="InterPro" id="IPR005467">
    <property type="entry name" value="His_kinase_dom"/>
</dbReference>
<dbReference type="Pfam" id="PF02518">
    <property type="entry name" value="HATPase_c"/>
    <property type="match status" value="1"/>
</dbReference>
<feature type="coiled-coil region" evidence="7">
    <location>
        <begin position="387"/>
        <end position="419"/>
    </location>
</feature>
<evidence type="ECO:0000259" key="10">
    <source>
        <dbReference type="PROSITE" id="PS50109"/>
    </source>
</evidence>
<keyword evidence="12" id="KW-1185">Reference proteome</keyword>
<feature type="chain" id="PRO_5023039360" description="histidine kinase" evidence="9">
    <location>
        <begin position="23"/>
        <end position="642"/>
    </location>
</feature>
<feature type="signal peptide" evidence="9">
    <location>
        <begin position="1"/>
        <end position="22"/>
    </location>
</feature>
<feature type="transmembrane region" description="Helical" evidence="8">
    <location>
        <begin position="215"/>
        <end position="234"/>
    </location>
</feature>
<organism evidence="11 12">
    <name type="scientific">Pigmentiphaga aceris</name>
    <dbReference type="NCBI Taxonomy" id="1940612"/>
    <lineage>
        <taxon>Bacteria</taxon>
        <taxon>Pseudomonadati</taxon>
        <taxon>Pseudomonadota</taxon>
        <taxon>Betaproteobacteria</taxon>
        <taxon>Burkholderiales</taxon>
        <taxon>Alcaligenaceae</taxon>
        <taxon>Pigmentiphaga</taxon>
    </lineage>
</organism>
<dbReference type="PROSITE" id="PS50109">
    <property type="entry name" value="HIS_KIN"/>
    <property type="match status" value="1"/>
</dbReference>
<feature type="transmembrane region" description="Helical" evidence="8">
    <location>
        <begin position="279"/>
        <end position="297"/>
    </location>
</feature>
<dbReference type="Gene3D" id="1.10.287.130">
    <property type="match status" value="1"/>
</dbReference>
<dbReference type="Pfam" id="PF07695">
    <property type="entry name" value="7TMR-DISM_7TM"/>
    <property type="match status" value="1"/>
</dbReference>
<keyword evidence="4" id="KW-0808">Transferase</keyword>
<dbReference type="SUPFAM" id="SSF47384">
    <property type="entry name" value="Homodimeric domain of signal transducing histidine kinase"/>
    <property type="match status" value="1"/>
</dbReference>
<dbReference type="KEGG" id="pacr:FXN63_14840"/>
<reference evidence="11 12" key="1">
    <citation type="submission" date="2019-08" db="EMBL/GenBank/DDBJ databases">
        <title>Amphibian skin-associated Pigmentiphaga: genome sequence and occurrence across geography and hosts.</title>
        <authorList>
            <person name="Bletz M.C."/>
            <person name="Bunk B."/>
            <person name="Sproeer C."/>
            <person name="Biwer P."/>
            <person name="Reiter S."/>
            <person name="Rabemananjara F.C.E."/>
            <person name="Schulz S."/>
            <person name="Overmann J."/>
            <person name="Vences M."/>
        </authorList>
    </citation>
    <scope>NUCLEOTIDE SEQUENCE [LARGE SCALE GENOMIC DNA]</scope>
    <source>
        <strain evidence="11 12">Mada1488</strain>
    </source>
</reference>
<keyword evidence="7" id="KW-0175">Coiled coil</keyword>
<dbReference type="RefSeq" id="WP_148816018.1">
    <property type="nucleotide sequence ID" value="NZ_CP043046.1"/>
</dbReference>
<dbReference type="InterPro" id="IPR011622">
    <property type="entry name" value="7TMR_DISM_rcpt_extracell_dom2"/>
</dbReference>
<evidence type="ECO:0000256" key="4">
    <source>
        <dbReference type="ARBA" id="ARBA00022679"/>
    </source>
</evidence>